<keyword evidence="1" id="KW-0997">Cell inner membrane</keyword>
<feature type="transmembrane region" description="Helical" evidence="2">
    <location>
        <begin position="102"/>
        <end position="121"/>
    </location>
</feature>
<protein>
    <recommendedName>
        <fullName evidence="1">Inner membrane protein</fullName>
    </recommendedName>
</protein>
<gene>
    <name evidence="3" type="ORF">H9889_05650</name>
</gene>
<dbReference type="EMBL" id="DXHP01000126">
    <property type="protein sequence ID" value="HIW06793.1"/>
    <property type="molecule type" value="Genomic_DNA"/>
</dbReference>
<dbReference type="GO" id="GO:0005886">
    <property type="term" value="C:plasma membrane"/>
    <property type="evidence" value="ECO:0007669"/>
    <property type="project" value="UniProtKB-SubCell"/>
</dbReference>
<dbReference type="InterPro" id="IPR007401">
    <property type="entry name" value="DUF454"/>
</dbReference>
<name>A0A9D1Q6B9_9GAMM</name>
<keyword evidence="2" id="KW-0812">Transmembrane</keyword>
<organism evidence="3 4">
    <name type="scientific">Candidatus Ignatzschineria merdigallinarum</name>
    <dbReference type="NCBI Taxonomy" id="2838621"/>
    <lineage>
        <taxon>Bacteria</taxon>
        <taxon>Pseudomonadati</taxon>
        <taxon>Pseudomonadota</taxon>
        <taxon>Gammaproteobacteria</taxon>
        <taxon>Cardiobacteriales</taxon>
        <taxon>Ignatzschineriaceae</taxon>
        <taxon>Ignatzschineria</taxon>
    </lineage>
</organism>
<reference evidence="3" key="1">
    <citation type="journal article" date="2021" name="PeerJ">
        <title>Extensive microbial diversity within the chicken gut microbiome revealed by metagenomics and culture.</title>
        <authorList>
            <person name="Gilroy R."/>
            <person name="Ravi A."/>
            <person name="Getino M."/>
            <person name="Pursley I."/>
            <person name="Horton D.L."/>
            <person name="Alikhan N.F."/>
            <person name="Baker D."/>
            <person name="Gharbi K."/>
            <person name="Hall N."/>
            <person name="Watson M."/>
            <person name="Adriaenssens E.M."/>
            <person name="Foster-Nyarko E."/>
            <person name="Jarju S."/>
            <person name="Secka A."/>
            <person name="Antonio M."/>
            <person name="Oren A."/>
            <person name="Chaudhuri R.R."/>
            <person name="La Ragione R."/>
            <person name="Hildebrand F."/>
            <person name="Pallen M.J."/>
        </authorList>
    </citation>
    <scope>NUCLEOTIDE SEQUENCE</scope>
    <source>
        <strain evidence="3">CHK160-9182</strain>
    </source>
</reference>
<dbReference type="Pfam" id="PF04304">
    <property type="entry name" value="DUF454"/>
    <property type="match status" value="1"/>
</dbReference>
<feature type="transmembrane region" description="Helical" evidence="2">
    <location>
        <begin position="7"/>
        <end position="29"/>
    </location>
</feature>
<proteinExistence type="predicted"/>
<dbReference type="Proteomes" id="UP000823934">
    <property type="component" value="Unassembled WGS sequence"/>
</dbReference>
<dbReference type="PIRSF" id="PIRSF016789">
    <property type="entry name" value="DUF454"/>
    <property type="match status" value="1"/>
</dbReference>
<evidence type="ECO:0000313" key="4">
    <source>
        <dbReference type="Proteomes" id="UP000823934"/>
    </source>
</evidence>
<evidence type="ECO:0000313" key="3">
    <source>
        <dbReference type="EMBL" id="HIW06793.1"/>
    </source>
</evidence>
<evidence type="ECO:0000256" key="2">
    <source>
        <dbReference type="SAM" id="Phobius"/>
    </source>
</evidence>
<reference evidence="3" key="2">
    <citation type="submission" date="2021-04" db="EMBL/GenBank/DDBJ databases">
        <authorList>
            <person name="Gilroy R."/>
        </authorList>
    </citation>
    <scope>NUCLEOTIDE SEQUENCE</scope>
    <source>
        <strain evidence="3">CHK160-9182</strain>
    </source>
</reference>
<dbReference type="AlphaFoldDB" id="A0A9D1Q6B9"/>
<evidence type="ECO:0000256" key="1">
    <source>
        <dbReference type="PIRNR" id="PIRNR016789"/>
    </source>
</evidence>
<dbReference type="PANTHER" id="PTHR35813:SF1">
    <property type="entry name" value="INNER MEMBRANE PROTEIN YBAN"/>
    <property type="match status" value="1"/>
</dbReference>
<comment type="subcellular location">
    <subcellularLocation>
        <location evidence="1">Cell inner membrane</location>
        <topology evidence="1">Multi-pass membrane protein</topology>
    </subcellularLocation>
</comment>
<keyword evidence="2" id="KW-1133">Transmembrane helix</keyword>
<keyword evidence="1 2" id="KW-0472">Membrane</keyword>
<accession>A0A9D1Q6B9</accession>
<comment type="caution">
    <text evidence="3">The sequence shown here is derived from an EMBL/GenBank/DDBJ whole genome shotgun (WGS) entry which is preliminary data.</text>
</comment>
<sequence length="133" mass="15279">MTRLTRIFLIIAGGISLFLGILGIFLPLLPTTPFVLLTAICWAKGSDKFHLWLTNHKLFGAMVTDWETHRIIPLKAKWLSTIMMNGMIFISAFYIVNSPWWAKFLMIIMGVAVSIWVWSFPHDTNKNVEQKII</sequence>
<keyword evidence="1" id="KW-1003">Cell membrane</keyword>
<feature type="transmembrane region" description="Helical" evidence="2">
    <location>
        <begin position="78"/>
        <end position="96"/>
    </location>
</feature>
<dbReference type="PANTHER" id="PTHR35813">
    <property type="entry name" value="INNER MEMBRANE PROTEIN YBAN"/>
    <property type="match status" value="1"/>
</dbReference>